<dbReference type="InterPro" id="IPR001680">
    <property type="entry name" value="WD40_rpt"/>
</dbReference>
<dbReference type="PROSITE" id="PS00678">
    <property type="entry name" value="WD_REPEATS_1"/>
    <property type="match status" value="1"/>
</dbReference>
<dbReference type="SMART" id="SM00320">
    <property type="entry name" value="WD40"/>
    <property type="match status" value="3"/>
</dbReference>
<proteinExistence type="predicted"/>
<feature type="repeat" description="WD" evidence="3">
    <location>
        <begin position="98"/>
        <end position="139"/>
    </location>
</feature>
<dbReference type="Proteomes" id="UP000319576">
    <property type="component" value="Chromosome"/>
</dbReference>
<evidence type="ECO:0000256" key="2">
    <source>
        <dbReference type="ARBA" id="ARBA00022737"/>
    </source>
</evidence>
<reference evidence="4 5" key="1">
    <citation type="submission" date="2019-02" db="EMBL/GenBank/DDBJ databases">
        <title>Deep-cultivation of Planctomycetes and their phenomic and genomic characterization uncovers novel biology.</title>
        <authorList>
            <person name="Wiegand S."/>
            <person name="Jogler M."/>
            <person name="Boedeker C."/>
            <person name="Pinto D."/>
            <person name="Vollmers J."/>
            <person name="Rivas-Marin E."/>
            <person name="Kohn T."/>
            <person name="Peeters S.H."/>
            <person name="Heuer A."/>
            <person name="Rast P."/>
            <person name="Oberbeckmann S."/>
            <person name="Bunk B."/>
            <person name="Jeske O."/>
            <person name="Meyerdierks A."/>
            <person name="Storesund J.E."/>
            <person name="Kallscheuer N."/>
            <person name="Luecker S."/>
            <person name="Lage O.M."/>
            <person name="Pohl T."/>
            <person name="Merkel B.J."/>
            <person name="Hornburger P."/>
            <person name="Mueller R.-W."/>
            <person name="Bruemmer F."/>
            <person name="Labrenz M."/>
            <person name="Spormann A.M."/>
            <person name="Op den Camp H."/>
            <person name="Overmann J."/>
            <person name="Amann R."/>
            <person name="Jetten M.S.M."/>
            <person name="Mascher T."/>
            <person name="Medema M.H."/>
            <person name="Devos D.P."/>
            <person name="Kaster A.-K."/>
            <person name="Ovreas L."/>
            <person name="Rohde M."/>
            <person name="Galperin M.Y."/>
            <person name="Jogler C."/>
        </authorList>
    </citation>
    <scope>NUCLEOTIDE SEQUENCE [LARGE SCALE GENOMIC DNA]</scope>
    <source>
        <strain evidence="4 5">ETA_A1</strain>
    </source>
</reference>
<feature type="repeat" description="WD" evidence="3">
    <location>
        <begin position="58"/>
        <end position="97"/>
    </location>
</feature>
<dbReference type="PANTHER" id="PTHR19848:SF8">
    <property type="entry name" value="F-BOX AND WD REPEAT DOMAIN CONTAINING 7"/>
    <property type="match status" value="1"/>
</dbReference>
<dbReference type="PANTHER" id="PTHR19848">
    <property type="entry name" value="WD40 REPEAT PROTEIN"/>
    <property type="match status" value="1"/>
</dbReference>
<dbReference type="EMBL" id="CP036273">
    <property type="protein sequence ID" value="QDU19767.1"/>
    <property type="molecule type" value="Genomic_DNA"/>
</dbReference>
<gene>
    <name evidence="4" type="ORF">ETAA1_17040</name>
</gene>
<keyword evidence="2" id="KW-0677">Repeat</keyword>
<dbReference type="Gene3D" id="2.130.10.10">
    <property type="entry name" value="YVTN repeat-like/Quinoprotein amine dehydrogenase"/>
    <property type="match status" value="2"/>
</dbReference>
<dbReference type="PROSITE" id="PS50082">
    <property type="entry name" value="WD_REPEATS_2"/>
    <property type="match status" value="2"/>
</dbReference>
<keyword evidence="1 3" id="KW-0853">WD repeat</keyword>
<dbReference type="AlphaFoldDB" id="A0A517XQI6"/>
<dbReference type="PROSITE" id="PS50294">
    <property type="entry name" value="WD_REPEATS_REGION"/>
    <property type="match status" value="1"/>
</dbReference>
<dbReference type="KEGG" id="uli:ETAA1_17040"/>
<dbReference type="RefSeq" id="WP_145236239.1">
    <property type="nucleotide sequence ID" value="NZ_CP036273.1"/>
</dbReference>
<dbReference type="InterPro" id="IPR036322">
    <property type="entry name" value="WD40_repeat_dom_sf"/>
</dbReference>
<keyword evidence="5" id="KW-1185">Reference proteome</keyword>
<evidence type="ECO:0000256" key="3">
    <source>
        <dbReference type="PROSITE-ProRule" id="PRU00221"/>
    </source>
</evidence>
<dbReference type="InterPro" id="IPR019775">
    <property type="entry name" value="WD40_repeat_CS"/>
</dbReference>
<dbReference type="SUPFAM" id="SSF50978">
    <property type="entry name" value="WD40 repeat-like"/>
    <property type="match status" value="1"/>
</dbReference>
<evidence type="ECO:0000313" key="4">
    <source>
        <dbReference type="EMBL" id="QDU19767.1"/>
    </source>
</evidence>
<sequence length="331" mass="36617">MPPPNPDRVKISKAVTHPGDFLSVVREPNSERLWLGHADAKIYSIDFAREKPAATAVFEGHESYVSGLGLVENTLVSAGWDRKLVWWDLRDRRVVRTVEAHDRWVRRLAVSRTGTMIATVSDDMTCKVWDAKSGRLIRTLTGFDDRVPRYDNPNKIFSCAISPDGRHVAAADDAARVLVWEAESGREAARFEAPSYLGISQGGYLSASRICRMAFSPDGKSLALAGKERAGELFVISGPGLVQIFDWQTGQKAYEQKASGQFESIYWHPQSAWILVAPFANGPLCFLDPARPRVIKETPATIPTYDLAVNEAADAFYTVGSGKALKWEFSA</sequence>
<dbReference type="InterPro" id="IPR015943">
    <property type="entry name" value="WD40/YVTN_repeat-like_dom_sf"/>
</dbReference>
<name>A0A517XQI6_9BACT</name>
<organism evidence="4 5">
    <name type="scientific">Urbifossiella limnaea</name>
    <dbReference type="NCBI Taxonomy" id="2528023"/>
    <lineage>
        <taxon>Bacteria</taxon>
        <taxon>Pseudomonadati</taxon>
        <taxon>Planctomycetota</taxon>
        <taxon>Planctomycetia</taxon>
        <taxon>Gemmatales</taxon>
        <taxon>Gemmataceae</taxon>
        <taxon>Urbifossiella</taxon>
    </lineage>
</organism>
<evidence type="ECO:0000313" key="5">
    <source>
        <dbReference type="Proteomes" id="UP000319576"/>
    </source>
</evidence>
<protein>
    <submittedName>
        <fullName evidence="4">WD domain, G-beta repeat</fullName>
    </submittedName>
</protein>
<dbReference type="Pfam" id="PF00400">
    <property type="entry name" value="WD40"/>
    <property type="match status" value="3"/>
</dbReference>
<evidence type="ECO:0000256" key="1">
    <source>
        <dbReference type="ARBA" id="ARBA00022574"/>
    </source>
</evidence>
<dbReference type="OrthoDB" id="230341at2"/>
<accession>A0A517XQI6</accession>